<evidence type="ECO:0000313" key="2">
    <source>
        <dbReference type="EMBL" id="CAH2216137.1"/>
    </source>
</evidence>
<sequence>MVVMVLGVVVVEVKKTILNLVLQLLRNHMRTESVVVVAVVMAHTLHKCLRLVGLVVVKVYQKILVIVVVFLDVVMKTILNLAFELLKNHLRMESFVGVALVMKHTLYQCLMSKHN</sequence>
<protein>
    <submittedName>
        <fullName evidence="2">Jg21827 protein</fullName>
    </submittedName>
</protein>
<feature type="transmembrane region" description="Helical" evidence="1">
    <location>
        <begin position="63"/>
        <end position="83"/>
    </location>
</feature>
<feature type="transmembrane region" description="Helical" evidence="1">
    <location>
        <begin position="34"/>
        <end position="57"/>
    </location>
</feature>
<keyword evidence="1" id="KW-0812">Transmembrane</keyword>
<keyword evidence="3" id="KW-1185">Reference proteome</keyword>
<dbReference type="Proteomes" id="UP000838756">
    <property type="component" value="Unassembled WGS sequence"/>
</dbReference>
<name>A0A8S4QNK3_9NEOP</name>
<dbReference type="AlphaFoldDB" id="A0A8S4QNK3"/>
<comment type="caution">
    <text evidence="2">The sequence shown here is derived from an EMBL/GenBank/DDBJ whole genome shotgun (WGS) entry which is preliminary data.</text>
</comment>
<gene>
    <name evidence="2" type="primary">jg21827</name>
    <name evidence="2" type="ORF">PAEG_LOCUS4206</name>
</gene>
<dbReference type="EMBL" id="CAKXAJ010014200">
    <property type="protein sequence ID" value="CAH2216137.1"/>
    <property type="molecule type" value="Genomic_DNA"/>
</dbReference>
<keyword evidence="1" id="KW-0472">Membrane</keyword>
<evidence type="ECO:0000256" key="1">
    <source>
        <dbReference type="SAM" id="Phobius"/>
    </source>
</evidence>
<keyword evidence="1" id="KW-1133">Transmembrane helix</keyword>
<reference evidence="2" key="1">
    <citation type="submission" date="2022-03" db="EMBL/GenBank/DDBJ databases">
        <authorList>
            <person name="Lindestad O."/>
        </authorList>
    </citation>
    <scope>NUCLEOTIDE SEQUENCE</scope>
</reference>
<accession>A0A8S4QNK3</accession>
<evidence type="ECO:0000313" key="3">
    <source>
        <dbReference type="Proteomes" id="UP000838756"/>
    </source>
</evidence>
<proteinExistence type="predicted"/>
<organism evidence="2 3">
    <name type="scientific">Pararge aegeria aegeria</name>
    <dbReference type="NCBI Taxonomy" id="348720"/>
    <lineage>
        <taxon>Eukaryota</taxon>
        <taxon>Metazoa</taxon>
        <taxon>Ecdysozoa</taxon>
        <taxon>Arthropoda</taxon>
        <taxon>Hexapoda</taxon>
        <taxon>Insecta</taxon>
        <taxon>Pterygota</taxon>
        <taxon>Neoptera</taxon>
        <taxon>Endopterygota</taxon>
        <taxon>Lepidoptera</taxon>
        <taxon>Glossata</taxon>
        <taxon>Ditrysia</taxon>
        <taxon>Papilionoidea</taxon>
        <taxon>Nymphalidae</taxon>
        <taxon>Satyrinae</taxon>
        <taxon>Satyrini</taxon>
        <taxon>Parargina</taxon>
        <taxon>Pararge</taxon>
    </lineage>
</organism>